<dbReference type="GO" id="GO:0043565">
    <property type="term" value="F:sequence-specific DNA binding"/>
    <property type="evidence" value="ECO:0007669"/>
    <property type="project" value="InterPro"/>
</dbReference>
<name>A0A222VLG8_9PSEU</name>
<gene>
    <name evidence="4" type="ORF">SAMN05421630_102425</name>
</gene>
<dbReference type="OrthoDB" id="5295226at2"/>
<keyword evidence="2 4" id="KW-0238">DNA-binding</keyword>
<evidence type="ECO:0000256" key="2">
    <source>
        <dbReference type="ARBA" id="ARBA00023125"/>
    </source>
</evidence>
<evidence type="ECO:0000313" key="5">
    <source>
        <dbReference type="Proteomes" id="UP000199494"/>
    </source>
</evidence>
<dbReference type="Proteomes" id="UP000199494">
    <property type="component" value="Unassembled WGS sequence"/>
</dbReference>
<dbReference type="STRING" id="530584.SAMN05421630_102425"/>
<sequence length="268" mass="28464">MTPGPAVALPETCCATLWLGPGHAIYAGPSLELEPHSGSVTCLAIGVDGPFTVRTAESAGRVARSALIPPRVRHQLVASGRHMVFCYLDATSEREKACRQCMTSAGGQSYHDHVDTGRLAELGAELIASGSREVALRWLRVAAPSAPAGLDPRIARAARFLREHPDPAPTAEELAVRCGVSVSRFLHLFRAHTGTSFRRYRLWARMLRTAGLLSAEGGHVSLTTAAVAAGFASPSHFSDSFHAMFGSRPSRVLTGTRIAFLSTTDGPG</sequence>
<keyword evidence="3" id="KW-0804">Transcription</keyword>
<keyword evidence="1" id="KW-0805">Transcription regulation</keyword>
<evidence type="ECO:0000313" key="4">
    <source>
        <dbReference type="EMBL" id="SDC52465.1"/>
    </source>
</evidence>
<dbReference type="AlphaFoldDB" id="A0A222VLG8"/>
<protein>
    <submittedName>
        <fullName evidence="4">AraC-type DNA-binding protein</fullName>
    </submittedName>
</protein>
<proteinExistence type="predicted"/>
<organism evidence="4 5">
    <name type="scientific">Prauserella marina</name>
    <dbReference type="NCBI Taxonomy" id="530584"/>
    <lineage>
        <taxon>Bacteria</taxon>
        <taxon>Bacillati</taxon>
        <taxon>Actinomycetota</taxon>
        <taxon>Actinomycetes</taxon>
        <taxon>Pseudonocardiales</taxon>
        <taxon>Pseudonocardiaceae</taxon>
        <taxon>Prauserella</taxon>
    </lineage>
</organism>
<dbReference type="PANTHER" id="PTHR46796">
    <property type="entry name" value="HTH-TYPE TRANSCRIPTIONAL ACTIVATOR RHAS-RELATED"/>
    <property type="match status" value="1"/>
</dbReference>
<dbReference type="GO" id="GO:0003700">
    <property type="term" value="F:DNA-binding transcription factor activity"/>
    <property type="evidence" value="ECO:0007669"/>
    <property type="project" value="InterPro"/>
</dbReference>
<evidence type="ECO:0000256" key="3">
    <source>
        <dbReference type="ARBA" id="ARBA00023163"/>
    </source>
</evidence>
<dbReference type="PROSITE" id="PS01124">
    <property type="entry name" value="HTH_ARAC_FAMILY_2"/>
    <property type="match status" value="1"/>
</dbReference>
<dbReference type="SUPFAM" id="SSF46689">
    <property type="entry name" value="Homeodomain-like"/>
    <property type="match status" value="2"/>
</dbReference>
<evidence type="ECO:0000256" key="1">
    <source>
        <dbReference type="ARBA" id="ARBA00023015"/>
    </source>
</evidence>
<dbReference type="InterPro" id="IPR009057">
    <property type="entry name" value="Homeodomain-like_sf"/>
</dbReference>
<dbReference type="KEGG" id="pmad:BAY61_07095"/>
<dbReference type="InterPro" id="IPR050204">
    <property type="entry name" value="AraC_XylS_family_regulators"/>
</dbReference>
<dbReference type="InterPro" id="IPR018060">
    <property type="entry name" value="HTH_AraC"/>
</dbReference>
<dbReference type="Pfam" id="PF12833">
    <property type="entry name" value="HTH_18"/>
    <property type="match status" value="1"/>
</dbReference>
<dbReference type="EMBL" id="FMZE01000002">
    <property type="protein sequence ID" value="SDC52465.1"/>
    <property type="molecule type" value="Genomic_DNA"/>
</dbReference>
<accession>A0A222VLG8</accession>
<keyword evidence="5" id="KW-1185">Reference proteome</keyword>
<dbReference type="Gene3D" id="1.10.10.60">
    <property type="entry name" value="Homeodomain-like"/>
    <property type="match status" value="2"/>
</dbReference>
<dbReference type="RefSeq" id="WP_091800111.1">
    <property type="nucleotide sequence ID" value="NZ_CP016353.1"/>
</dbReference>
<reference evidence="4 5" key="1">
    <citation type="submission" date="2016-10" db="EMBL/GenBank/DDBJ databases">
        <authorList>
            <person name="de Groot N.N."/>
        </authorList>
    </citation>
    <scope>NUCLEOTIDE SEQUENCE [LARGE SCALE GENOMIC DNA]</scope>
    <source>
        <strain evidence="4 5">CGMCC 4.5506</strain>
    </source>
</reference>
<dbReference type="SMART" id="SM00342">
    <property type="entry name" value="HTH_ARAC"/>
    <property type="match status" value="1"/>
</dbReference>